<evidence type="ECO:0000256" key="14">
    <source>
        <dbReference type="ARBA" id="ARBA00037002"/>
    </source>
</evidence>
<comment type="catalytic activity">
    <reaction evidence="22">
        <text>dodecanoyl-CoA + H2O = dodecanoate + CoA + H(+)</text>
        <dbReference type="Rhea" id="RHEA:30135"/>
        <dbReference type="ChEBI" id="CHEBI:15377"/>
        <dbReference type="ChEBI" id="CHEBI:15378"/>
        <dbReference type="ChEBI" id="CHEBI:18262"/>
        <dbReference type="ChEBI" id="CHEBI:57287"/>
        <dbReference type="ChEBI" id="CHEBI:57375"/>
    </reaction>
    <physiologicalReaction direction="left-to-right" evidence="22">
        <dbReference type="Rhea" id="RHEA:30136"/>
    </physiologicalReaction>
</comment>
<dbReference type="PANTHER" id="PTHR12418">
    <property type="entry name" value="ACYL-COENZYME A THIOESTERASE THEM4"/>
    <property type="match status" value="1"/>
</dbReference>
<evidence type="ECO:0000256" key="4">
    <source>
        <dbReference type="ARBA" id="ARBA00022475"/>
    </source>
</evidence>
<comment type="similarity">
    <text evidence="15">Belongs to the THEM4/THEM5 thioesterase family.</text>
</comment>
<keyword evidence="6" id="KW-0053">Apoptosis</keyword>
<name>A0ABT6BWG5_9ACTN</name>
<evidence type="ECO:0000256" key="15">
    <source>
        <dbReference type="ARBA" id="ARBA00038456"/>
    </source>
</evidence>
<evidence type="ECO:0000256" key="7">
    <source>
        <dbReference type="ARBA" id="ARBA00022801"/>
    </source>
</evidence>
<keyword evidence="5" id="KW-0963">Cytoplasm</keyword>
<dbReference type="Proteomes" id="UP001152308">
    <property type="component" value="Unassembled WGS sequence"/>
</dbReference>
<evidence type="ECO:0000256" key="18">
    <source>
        <dbReference type="ARBA" id="ARBA00043210"/>
    </source>
</evidence>
<comment type="catalytic activity">
    <reaction evidence="21">
        <text>decanoyl-CoA + H2O = decanoate + CoA + H(+)</text>
        <dbReference type="Rhea" id="RHEA:40059"/>
        <dbReference type="ChEBI" id="CHEBI:15377"/>
        <dbReference type="ChEBI" id="CHEBI:15378"/>
        <dbReference type="ChEBI" id="CHEBI:27689"/>
        <dbReference type="ChEBI" id="CHEBI:57287"/>
        <dbReference type="ChEBI" id="CHEBI:61430"/>
    </reaction>
    <physiologicalReaction direction="left-to-right" evidence="21">
        <dbReference type="Rhea" id="RHEA:40060"/>
    </physiologicalReaction>
</comment>
<reference evidence="25" key="2">
    <citation type="submission" date="2022-01" db="EMBL/GenBank/DDBJ databases">
        <authorList>
            <person name="Sanchez-Suarez J."/>
            <person name="Villamil L."/>
            <person name="Diaz L.E."/>
        </authorList>
    </citation>
    <scope>NUCLEOTIDE SEQUENCE</scope>
    <source>
        <strain evidence="25">EUFUS-Z928</strain>
    </source>
</reference>
<comment type="catalytic activity">
    <reaction evidence="19">
        <text>octanoyl-CoA + H2O = octanoate + CoA + H(+)</text>
        <dbReference type="Rhea" id="RHEA:30143"/>
        <dbReference type="ChEBI" id="CHEBI:15377"/>
        <dbReference type="ChEBI" id="CHEBI:15378"/>
        <dbReference type="ChEBI" id="CHEBI:25646"/>
        <dbReference type="ChEBI" id="CHEBI:57287"/>
        <dbReference type="ChEBI" id="CHEBI:57386"/>
    </reaction>
    <physiologicalReaction direction="left-to-right" evidence="19">
        <dbReference type="Rhea" id="RHEA:30144"/>
    </physiologicalReaction>
</comment>
<evidence type="ECO:0000256" key="22">
    <source>
        <dbReference type="ARBA" id="ARBA00048074"/>
    </source>
</evidence>
<evidence type="ECO:0000256" key="13">
    <source>
        <dbReference type="ARBA" id="ARBA00035852"/>
    </source>
</evidence>
<gene>
    <name evidence="25" type="ORF">L2299_14930</name>
</gene>
<comment type="catalytic activity">
    <reaction evidence="14">
        <text>(9Z)-octadecenoyl-CoA + H2O = (9Z)-octadecenoate + CoA + H(+)</text>
        <dbReference type="Rhea" id="RHEA:40139"/>
        <dbReference type="ChEBI" id="CHEBI:15377"/>
        <dbReference type="ChEBI" id="CHEBI:15378"/>
        <dbReference type="ChEBI" id="CHEBI:30823"/>
        <dbReference type="ChEBI" id="CHEBI:57287"/>
        <dbReference type="ChEBI" id="CHEBI:57387"/>
    </reaction>
    <physiologicalReaction direction="left-to-right" evidence="14">
        <dbReference type="Rhea" id="RHEA:40140"/>
    </physiologicalReaction>
</comment>
<evidence type="ECO:0000256" key="9">
    <source>
        <dbReference type="ARBA" id="ARBA00022946"/>
    </source>
</evidence>
<keyword evidence="8" id="KW-0276">Fatty acid metabolism</keyword>
<evidence type="ECO:0000256" key="20">
    <source>
        <dbReference type="ARBA" id="ARBA00047734"/>
    </source>
</evidence>
<keyword evidence="4" id="KW-1003">Cell membrane</keyword>
<evidence type="ECO:0000256" key="6">
    <source>
        <dbReference type="ARBA" id="ARBA00022703"/>
    </source>
</evidence>
<evidence type="ECO:0000256" key="23">
    <source>
        <dbReference type="ARBA" id="ARBA00048180"/>
    </source>
</evidence>
<keyword evidence="10" id="KW-0443">Lipid metabolism</keyword>
<protein>
    <recommendedName>
        <fullName evidence="17">Acyl-coenzyme A thioesterase THEM4</fullName>
        <ecNumber evidence="16">3.1.2.2</ecNumber>
    </recommendedName>
    <alternativeName>
        <fullName evidence="18">Thioesterase superfamily member 4</fullName>
    </alternativeName>
</protein>
<evidence type="ECO:0000256" key="5">
    <source>
        <dbReference type="ARBA" id="ARBA00022490"/>
    </source>
</evidence>
<proteinExistence type="inferred from homology"/>
<comment type="catalytic activity">
    <reaction evidence="13">
        <text>(5Z,8Z,11Z,14Z)-eicosatetraenoyl-CoA + H2O = (5Z,8Z,11Z,14Z)-eicosatetraenoate + CoA + H(+)</text>
        <dbReference type="Rhea" id="RHEA:40151"/>
        <dbReference type="ChEBI" id="CHEBI:15377"/>
        <dbReference type="ChEBI" id="CHEBI:15378"/>
        <dbReference type="ChEBI" id="CHEBI:32395"/>
        <dbReference type="ChEBI" id="CHEBI:57287"/>
        <dbReference type="ChEBI" id="CHEBI:57368"/>
    </reaction>
    <physiologicalReaction direction="left-to-right" evidence="13">
        <dbReference type="Rhea" id="RHEA:40152"/>
    </physiologicalReaction>
</comment>
<dbReference type="PANTHER" id="PTHR12418:SF19">
    <property type="entry name" value="ACYL-COENZYME A THIOESTERASE THEM4"/>
    <property type="match status" value="1"/>
</dbReference>
<evidence type="ECO:0000256" key="19">
    <source>
        <dbReference type="ARBA" id="ARBA00047588"/>
    </source>
</evidence>
<dbReference type="EC" id="3.1.2.2" evidence="16"/>
<dbReference type="InterPro" id="IPR029069">
    <property type="entry name" value="HotDog_dom_sf"/>
</dbReference>
<keyword evidence="7" id="KW-0378">Hydrolase</keyword>
<evidence type="ECO:0000256" key="12">
    <source>
        <dbReference type="ARBA" id="ARBA00023273"/>
    </source>
</evidence>
<dbReference type="CDD" id="cd03443">
    <property type="entry name" value="PaaI_thioesterase"/>
    <property type="match status" value="1"/>
</dbReference>
<keyword evidence="9" id="KW-0809">Transit peptide</keyword>
<evidence type="ECO:0000259" key="24">
    <source>
        <dbReference type="Pfam" id="PF03061"/>
    </source>
</evidence>
<dbReference type="InterPro" id="IPR006683">
    <property type="entry name" value="Thioestr_dom"/>
</dbReference>
<comment type="caution">
    <text evidence="25">The sequence shown here is derived from an EMBL/GenBank/DDBJ whole genome shotgun (WGS) entry which is preliminary data.</text>
</comment>
<comment type="catalytic activity">
    <reaction evidence="23">
        <text>tetradecanoyl-CoA + H2O = tetradecanoate + CoA + H(+)</text>
        <dbReference type="Rhea" id="RHEA:40119"/>
        <dbReference type="ChEBI" id="CHEBI:15377"/>
        <dbReference type="ChEBI" id="CHEBI:15378"/>
        <dbReference type="ChEBI" id="CHEBI:30807"/>
        <dbReference type="ChEBI" id="CHEBI:57287"/>
        <dbReference type="ChEBI" id="CHEBI:57385"/>
    </reaction>
    <physiologicalReaction direction="left-to-right" evidence="23">
        <dbReference type="Rhea" id="RHEA:40120"/>
    </physiologicalReaction>
</comment>
<dbReference type="InterPro" id="IPR052365">
    <property type="entry name" value="THEM4/THEM5_acyl-CoA_thioest"/>
</dbReference>
<dbReference type="Pfam" id="PF03061">
    <property type="entry name" value="4HBT"/>
    <property type="match status" value="1"/>
</dbReference>
<evidence type="ECO:0000256" key="10">
    <source>
        <dbReference type="ARBA" id="ARBA00023098"/>
    </source>
</evidence>
<accession>A0ABT6BWG5</accession>
<evidence type="ECO:0000256" key="2">
    <source>
        <dbReference type="ARBA" id="ARBA00004496"/>
    </source>
</evidence>
<keyword evidence="26" id="KW-1185">Reference proteome</keyword>
<evidence type="ECO:0000256" key="8">
    <source>
        <dbReference type="ARBA" id="ARBA00022832"/>
    </source>
</evidence>
<evidence type="ECO:0000256" key="3">
    <source>
        <dbReference type="ARBA" id="ARBA00004632"/>
    </source>
</evidence>
<evidence type="ECO:0000256" key="1">
    <source>
        <dbReference type="ARBA" id="ARBA00004170"/>
    </source>
</evidence>
<keyword evidence="11" id="KW-0472">Membrane</keyword>
<dbReference type="EMBL" id="JAKJLQ010000011">
    <property type="protein sequence ID" value="MDF6102348.1"/>
    <property type="molecule type" value="Genomic_DNA"/>
</dbReference>
<evidence type="ECO:0000313" key="25">
    <source>
        <dbReference type="EMBL" id="MDF6102348.1"/>
    </source>
</evidence>
<reference evidence="25" key="1">
    <citation type="journal article" date="2022" name="Data Brief">
        <title>Draft genome sequence data of Gordonia hongkongensis strain EUFUS-Z928 isolated from the octocoral Eunicea fusca.</title>
        <authorList>
            <person name="Sanchez-Suarez J."/>
            <person name="Diaz L."/>
            <person name="Melo-Bolivar J."/>
            <person name="Villamil L."/>
        </authorList>
    </citation>
    <scope>NUCLEOTIDE SEQUENCE</scope>
    <source>
        <strain evidence="25">EUFUS-Z928</strain>
    </source>
</reference>
<evidence type="ECO:0000256" key="11">
    <source>
        <dbReference type="ARBA" id="ARBA00023136"/>
    </source>
</evidence>
<organism evidence="25 26">
    <name type="scientific">Gordonia hongkongensis</name>
    <dbReference type="NCBI Taxonomy" id="1701090"/>
    <lineage>
        <taxon>Bacteria</taxon>
        <taxon>Bacillati</taxon>
        <taxon>Actinomycetota</taxon>
        <taxon>Actinomycetes</taxon>
        <taxon>Mycobacteriales</taxon>
        <taxon>Gordoniaceae</taxon>
        <taxon>Gordonia</taxon>
    </lineage>
</organism>
<dbReference type="RefSeq" id="WP_065632558.1">
    <property type="nucleotide sequence ID" value="NZ_CBDRND010000005.1"/>
</dbReference>
<evidence type="ECO:0000256" key="17">
    <source>
        <dbReference type="ARBA" id="ARBA00040123"/>
    </source>
</evidence>
<dbReference type="Gene3D" id="3.10.129.10">
    <property type="entry name" value="Hotdog Thioesterase"/>
    <property type="match status" value="1"/>
</dbReference>
<dbReference type="SUPFAM" id="SSF54637">
    <property type="entry name" value="Thioesterase/thiol ester dehydrase-isomerase"/>
    <property type="match status" value="1"/>
</dbReference>
<feature type="domain" description="Thioesterase" evidence="24">
    <location>
        <begin position="104"/>
        <end position="173"/>
    </location>
</feature>
<comment type="catalytic activity">
    <reaction evidence="20">
        <text>hexadecanoyl-CoA + H2O = hexadecanoate + CoA + H(+)</text>
        <dbReference type="Rhea" id="RHEA:16645"/>
        <dbReference type="ChEBI" id="CHEBI:7896"/>
        <dbReference type="ChEBI" id="CHEBI:15377"/>
        <dbReference type="ChEBI" id="CHEBI:15378"/>
        <dbReference type="ChEBI" id="CHEBI:57287"/>
        <dbReference type="ChEBI" id="CHEBI:57379"/>
        <dbReference type="EC" id="3.1.2.2"/>
    </reaction>
    <physiologicalReaction direction="left-to-right" evidence="20">
        <dbReference type="Rhea" id="RHEA:16646"/>
    </physiologicalReaction>
</comment>
<evidence type="ECO:0000256" key="16">
    <source>
        <dbReference type="ARBA" id="ARBA00038848"/>
    </source>
</evidence>
<evidence type="ECO:0000256" key="21">
    <source>
        <dbReference type="ARBA" id="ARBA00047969"/>
    </source>
</evidence>
<comment type="subcellular location">
    <subcellularLocation>
        <location evidence="3">Cell projection</location>
        <location evidence="3">Ruffle membrane</location>
    </subcellularLocation>
    <subcellularLocation>
        <location evidence="2">Cytoplasm</location>
    </subcellularLocation>
    <subcellularLocation>
        <location evidence="1">Membrane</location>
        <topology evidence="1">Peripheral membrane protein</topology>
    </subcellularLocation>
</comment>
<sequence>MTHVQAHDIDAFVGMIEAFRDLQATLCLVAPPHEAAAEMTAAIEDLTDRLRHFEVAEGQRTARELGMQGLGHPILVPYESTDTSDDSMLGSVTFGFAHMGSTDTVHGGVITLLFDDVLGMFVSRKGQPDSRTAFLKVDYRSATPVCRELRVTATIDSIEGRKTFVRGALLDGDVVCAEARALFVRLPSGRS</sequence>
<keyword evidence="12" id="KW-0966">Cell projection</keyword>
<evidence type="ECO:0000313" key="26">
    <source>
        <dbReference type="Proteomes" id="UP001152308"/>
    </source>
</evidence>